<dbReference type="Pfam" id="PF04773">
    <property type="entry name" value="FecR"/>
    <property type="match status" value="1"/>
</dbReference>
<name>A0A9X2FA65_9SPHI</name>
<organism evidence="3 4">
    <name type="scientific">Solitalea agri</name>
    <dbReference type="NCBI Taxonomy" id="2953739"/>
    <lineage>
        <taxon>Bacteria</taxon>
        <taxon>Pseudomonadati</taxon>
        <taxon>Bacteroidota</taxon>
        <taxon>Sphingobacteriia</taxon>
        <taxon>Sphingobacteriales</taxon>
        <taxon>Sphingobacteriaceae</taxon>
        <taxon>Solitalea</taxon>
    </lineage>
</organism>
<evidence type="ECO:0000259" key="2">
    <source>
        <dbReference type="Pfam" id="PF16344"/>
    </source>
</evidence>
<feature type="domain" description="Protein FecR C-terminal" evidence="2">
    <location>
        <begin position="311"/>
        <end position="379"/>
    </location>
</feature>
<dbReference type="Pfam" id="PF16344">
    <property type="entry name" value="FecR_C"/>
    <property type="match status" value="1"/>
</dbReference>
<dbReference type="PIRSF" id="PIRSF018266">
    <property type="entry name" value="FecR"/>
    <property type="match status" value="1"/>
</dbReference>
<reference evidence="3" key="1">
    <citation type="submission" date="2022-06" db="EMBL/GenBank/DDBJ databases">
        <title>Solitalea sp. MAHUQ-68 isolated from rhizospheric soil.</title>
        <authorList>
            <person name="Huq M.A."/>
        </authorList>
    </citation>
    <scope>NUCLEOTIDE SEQUENCE</scope>
    <source>
        <strain evidence="3">MAHUQ-68</strain>
    </source>
</reference>
<dbReference type="GO" id="GO:0016989">
    <property type="term" value="F:sigma factor antagonist activity"/>
    <property type="evidence" value="ECO:0007669"/>
    <property type="project" value="TreeGrafter"/>
</dbReference>
<evidence type="ECO:0000313" key="3">
    <source>
        <dbReference type="EMBL" id="MCO4294738.1"/>
    </source>
</evidence>
<dbReference type="Proteomes" id="UP001155182">
    <property type="component" value="Unassembled WGS sequence"/>
</dbReference>
<dbReference type="AlphaFoldDB" id="A0A9X2FA65"/>
<dbReference type="Gene3D" id="2.60.120.1440">
    <property type="match status" value="1"/>
</dbReference>
<sequence>MDKKLFFEIIDKFLKGKANPKEQELLFKQYDAFQKNGQDWDDSEHGEYEEVRTSIYERIRSEIDKKEKNLFNRHWAKIAIASCLLIACSLVVYFRNNNDILGNKVVSSQVIKPGGNEATLTLQDGSKVLLNAVNIGEIAQQGNIKITKTKDGQLVYTIAANNDNDGIQTESYNSIETPRGGQYQINLPDGSKVWLNAASSLKYPTVFKGTERKVELTGEGYFEIAKDKTHPFKVITQNQQVEVLGTHFNIDAYNDNGNTKTTLLEGSVKAGLINSSDSKTLKPGEQMIVNQQKISVIEVDTEEAIAWKNGYFMFNNESLETVMNKIARWYNIDIDYNGNKINKTFGGSISRFKNVKDVLSMLELTGSVHFKIEGRRVIVMP</sequence>
<dbReference type="InterPro" id="IPR006860">
    <property type="entry name" value="FecR"/>
</dbReference>
<dbReference type="FunFam" id="2.60.120.1440:FF:000001">
    <property type="entry name" value="Putative anti-sigma factor"/>
    <property type="match status" value="1"/>
</dbReference>
<dbReference type="PANTHER" id="PTHR30273">
    <property type="entry name" value="PERIPLASMIC SIGNAL SENSOR AND SIGMA FACTOR ACTIVATOR FECR-RELATED"/>
    <property type="match status" value="1"/>
</dbReference>
<proteinExistence type="predicted"/>
<gene>
    <name evidence="3" type="ORF">NF867_17885</name>
</gene>
<evidence type="ECO:0000259" key="1">
    <source>
        <dbReference type="Pfam" id="PF04773"/>
    </source>
</evidence>
<comment type="caution">
    <text evidence="3">The sequence shown here is derived from an EMBL/GenBank/DDBJ whole genome shotgun (WGS) entry which is preliminary data.</text>
</comment>
<protein>
    <submittedName>
        <fullName evidence="3">FecR family protein</fullName>
    </submittedName>
</protein>
<accession>A0A9X2FA65</accession>
<dbReference type="Gene3D" id="3.55.50.30">
    <property type="match status" value="1"/>
</dbReference>
<keyword evidence="4" id="KW-1185">Reference proteome</keyword>
<dbReference type="InterPro" id="IPR012373">
    <property type="entry name" value="Ferrdict_sens_TM"/>
</dbReference>
<evidence type="ECO:0000313" key="4">
    <source>
        <dbReference type="Proteomes" id="UP001155182"/>
    </source>
</evidence>
<feature type="domain" description="FecR protein" evidence="1">
    <location>
        <begin position="175"/>
        <end position="269"/>
    </location>
</feature>
<dbReference type="PANTHER" id="PTHR30273:SF2">
    <property type="entry name" value="PROTEIN FECR"/>
    <property type="match status" value="1"/>
</dbReference>
<dbReference type="InterPro" id="IPR032508">
    <property type="entry name" value="FecR_C"/>
</dbReference>
<dbReference type="RefSeq" id="WP_252589770.1">
    <property type="nucleotide sequence ID" value="NZ_JAMWYS010000061.1"/>
</dbReference>
<dbReference type="EMBL" id="JAMWYS010000061">
    <property type="protein sequence ID" value="MCO4294738.1"/>
    <property type="molecule type" value="Genomic_DNA"/>
</dbReference>